<dbReference type="EMBL" id="BLJN01000001">
    <property type="protein sequence ID" value="GFE78331.1"/>
    <property type="molecule type" value="Genomic_DNA"/>
</dbReference>
<gene>
    <name evidence="1" type="ORF">GCM10011487_03310</name>
</gene>
<reference evidence="2" key="1">
    <citation type="submission" date="2020-01" db="EMBL/GenBank/DDBJ databases">
        <title>'Steroidobacter agaridevorans' sp. nov., agar-degrading bacteria isolated from rhizosphere soils.</title>
        <authorList>
            <person name="Ikenaga M."/>
            <person name="Kataoka M."/>
            <person name="Murouchi A."/>
            <person name="Katsuragi S."/>
            <person name="Sakai M."/>
        </authorList>
    </citation>
    <scope>NUCLEOTIDE SEQUENCE [LARGE SCALE GENOMIC DNA]</scope>
    <source>
        <strain evidence="2">YU21-B</strain>
    </source>
</reference>
<evidence type="ECO:0000313" key="2">
    <source>
        <dbReference type="Proteomes" id="UP000445000"/>
    </source>
</evidence>
<accession>A0A829Y5P6</accession>
<name>A0A829Y5P6_9GAMM</name>
<evidence type="ECO:0000313" key="1">
    <source>
        <dbReference type="EMBL" id="GFE78331.1"/>
    </source>
</evidence>
<keyword evidence="2" id="KW-1185">Reference proteome</keyword>
<sequence>MFYNRTPVLFQAANDDGIVRIASTGARIDDDVHRRQFMLMLTKRFPDQTLDAVTPHGVSDSACGNR</sequence>
<proteinExistence type="predicted"/>
<protein>
    <submittedName>
        <fullName evidence="1">Uncharacterized protein</fullName>
    </submittedName>
</protein>
<dbReference type="Proteomes" id="UP000445000">
    <property type="component" value="Unassembled WGS sequence"/>
</dbReference>
<organism evidence="1 2">
    <name type="scientific">Steroidobacter agaridevorans</name>
    <dbReference type="NCBI Taxonomy" id="2695856"/>
    <lineage>
        <taxon>Bacteria</taxon>
        <taxon>Pseudomonadati</taxon>
        <taxon>Pseudomonadota</taxon>
        <taxon>Gammaproteobacteria</taxon>
        <taxon>Steroidobacterales</taxon>
        <taxon>Steroidobacteraceae</taxon>
        <taxon>Steroidobacter</taxon>
    </lineage>
</organism>
<comment type="caution">
    <text evidence="1">The sequence shown here is derived from an EMBL/GenBank/DDBJ whole genome shotgun (WGS) entry which is preliminary data.</text>
</comment>
<dbReference type="AlphaFoldDB" id="A0A829Y5P6"/>